<dbReference type="EMBL" id="CP060719">
    <property type="protein sequence ID" value="QNN71292.1"/>
    <property type="molecule type" value="Genomic_DNA"/>
</dbReference>
<dbReference type="Proteomes" id="UP000515804">
    <property type="component" value="Chromosome"/>
</dbReference>
<keyword evidence="1" id="KW-0472">Membrane</keyword>
<gene>
    <name evidence="3" type="ORF">H9L16_06990</name>
</gene>
<keyword evidence="1" id="KW-1133">Transmembrane helix</keyword>
<evidence type="ECO:0000259" key="2">
    <source>
        <dbReference type="Pfam" id="PF12146"/>
    </source>
</evidence>
<dbReference type="PANTHER" id="PTHR11614">
    <property type="entry name" value="PHOSPHOLIPASE-RELATED"/>
    <property type="match status" value="1"/>
</dbReference>
<dbReference type="SUPFAM" id="SSF53474">
    <property type="entry name" value="alpha/beta-Hydrolases"/>
    <property type="match status" value="1"/>
</dbReference>
<dbReference type="Gene3D" id="3.40.50.1820">
    <property type="entry name" value="alpha/beta hydrolase"/>
    <property type="match status" value="1"/>
</dbReference>
<evidence type="ECO:0000313" key="3">
    <source>
        <dbReference type="EMBL" id="QNN71292.1"/>
    </source>
</evidence>
<proteinExistence type="predicted"/>
<dbReference type="AlphaFoldDB" id="A0A7G9STW7"/>
<evidence type="ECO:0000313" key="4">
    <source>
        <dbReference type="Proteomes" id="UP000515804"/>
    </source>
</evidence>
<keyword evidence="3" id="KW-0378">Hydrolase</keyword>
<dbReference type="Pfam" id="PF12146">
    <property type="entry name" value="Hydrolase_4"/>
    <property type="match status" value="1"/>
</dbReference>
<dbReference type="GO" id="GO:0016787">
    <property type="term" value="F:hydrolase activity"/>
    <property type="evidence" value="ECO:0007669"/>
    <property type="project" value="UniProtKB-KW"/>
</dbReference>
<reference evidence="3 4" key="1">
    <citation type="submission" date="2020-08" db="EMBL/GenBank/DDBJ databases">
        <title>Genome sequence of Thermomonas carbonis KCTC 42013T.</title>
        <authorList>
            <person name="Hyun D.-W."/>
            <person name="Bae J.-W."/>
        </authorList>
    </citation>
    <scope>NUCLEOTIDE SEQUENCE [LARGE SCALE GENOMIC DNA]</scope>
    <source>
        <strain evidence="3 4">KCTC 42013</strain>
    </source>
</reference>
<keyword evidence="4" id="KW-1185">Reference proteome</keyword>
<sequence>MSSKQPDATPTGRQHWLPASAGHALRLIVIAACIAIALLALRAWQAAKASPLQPWHTLAAEEPSAADILRGDWQAYIAGETALFARVRAELDAAMTPEDAHPLNRYTAGSLSAPDRFRRDWNRSFVLETRGAPRGVAVLVHGLTDAPYSMLRLATLYNAAGYIAIVPRMPGHGTVPGALVRAERSQWQAAVAVAMDEARRHADGRLPVHLVGYSNGGALALLHEVERLRRGQRVDADHLILLSPMIKVSAFARYAGLAGLPALLPRYARSAWSEVLPEYNPFKYNSFPVHAARESYLVTAALQDGLAALAADGRLSGLPPILAFQSVVDDTVDASAVDRLLFDKLATNRNELVLFDVNRNRLLQPLQVPATTAWADALLHGPAHAHAATMVGTTSLDDPAAVARTRPAGGGAVAMQPLGIDYPADVFSLSHIALPFAEDDALYGHIPREGHPLQLGAIALRGERNTLVVPQASLERLSYNPFHDYMAARITKLLAADRVSTASGEGMPGH</sequence>
<organism evidence="3 4">
    <name type="scientific">Thermomonas carbonis</name>
    <dbReference type="NCBI Taxonomy" id="1463158"/>
    <lineage>
        <taxon>Bacteria</taxon>
        <taxon>Pseudomonadati</taxon>
        <taxon>Pseudomonadota</taxon>
        <taxon>Gammaproteobacteria</taxon>
        <taxon>Lysobacterales</taxon>
        <taxon>Lysobacteraceae</taxon>
        <taxon>Thermomonas</taxon>
    </lineage>
</organism>
<dbReference type="InterPro" id="IPR029058">
    <property type="entry name" value="AB_hydrolase_fold"/>
</dbReference>
<protein>
    <submittedName>
        <fullName evidence="3">Alpha/beta hydrolase</fullName>
    </submittedName>
</protein>
<keyword evidence="1" id="KW-0812">Transmembrane</keyword>
<feature type="domain" description="Serine aminopeptidase S33" evidence="2">
    <location>
        <begin position="132"/>
        <end position="251"/>
    </location>
</feature>
<evidence type="ECO:0000256" key="1">
    <source>
        <dbReference type="SAM" id="Phobius"/>
    </source>
</evidence>
<feature type="transmembrane region" description="Helical" evidence="1">
    <location>
        <begin position="24"/>
        <end position="44"/>
    </location>
</feature>
<dbReference type="RefSeq" id="WP_187553805.1">
    <property type="nucleotide sequence ID" value="NZ_BMZL01000002.1"/>
</dbReference>
<accession>A0A7G9STW7</accession>
<dbReference type="InterPro" id="IPR022742">
    <property type="entry name" value="Hydrolase_4"/>
</dbReference>
<name>A0A7G9STW7_9GAMM</name>
<dbReference type="InterPro" id="IPR051044">
    <property type="entry name" value="MAG_DAG_Lipase"/>
</dbReference>
<dbReference type="KEGG" id="tcn:H9L16_06990"/>